<evidence type="ECO:0000256" key="4">
    <source>
        <dbReference type="ARBA" id="ARBA00022729"/>
    </source>
</evidence>
<organism evidence="9 10">
    <name type="scientific">Chironomus riparius</name>
    <dbReference type="NCBI Taxonomy" id="315576"/>
    <lineage>
        <taxon>Eukaryota</taxon>
        <taxon>Metazoa</taxon>
        <taxon>Ecdysozoa</taxon>
        <taxon>Arthropoda</taxon>
        <taxon>Hexapoda</taxon>
        <taxon>Insecta</taxon>
        <taxon>Pterygota</taxon>
        <taxon>Neoptera</taxon>
        <taxon>Endopterygota</taxon>
        <taxon>Diptera</taxon>
        <taxon>Nematocera</taxon>
        <taxon>Chironomoidea</taxon>
        <taxon>Chironomidae</taxon>
        <taxon>Chironominae</taxon>
        <taxon>Chironomus</taxon>
    </lineage>
</organism>
<dbReference type="FunFam" id="3.20.20.80:FF:000071">
    <property type="entry name" value="Imaginal disc growth factor"/>
    <property type="match status" value="1"/>
</dbReference>
<accession>A0A9N9RZX5</accession>
<dbReference type="GO" id="GO:0005576">
    <property type="term" value="C:extracellular region"/>
    <property type="evidence" value="ECO:0007669"/>
    <property type="project" value="UniProtKB-SubCell"/>
</dbReference>
<dbReference type="Proteomes" id="UP001153620">
    <property type="component" value="Chromosome 3"/>
</dbReference>
<dbReference type="InterPro" id="IPR029070">
    <property type="entry name" value="Chitinase_insertion_sf"/>
</dbReference>
<dbReference type="PROSITE" id="PS51910">
    <property type="entry name" value="GH18_2"/>
    <property type="match status" value="1"/>
</dbReference>
<comment type="similarity">
    <text evidence="2">Belongs to the glycosyl hydrolase 18 family. IDGF subfamily.</text>
</comment>
<comment type="subcellular location">
    <subcellularLocation>
        <location evidence="1">Secreted</location>
    </subcellularLocation>
</comment>
<feature type="domain" description="GH18" evidence="8">
    <location>
        <begin position="25"/>
        <end position="441"/>
    </location>
</feature>
<dbReference type="AlphaFoldDB" id="A0A9N9RZX5"/>
<dbReference type="EMBL" id="OU895879">
    <property type="protein sequence ID" value="CAG9808167.1"/>
    <property type="molecule type" value="Genomic_DNA"/>
</dbReference>
<dbReference type="PANTHER" id="PTHR11177:SF235">
    <property type="entry name" value="CHITINASE-LIKE PROTEIN IDGF1-RELATED"/>
    <property type="match status" value="1"/>
</dbReference>
<dbReference type="SUPFAM" id="SSF54556">
    <property type="entry name" value="Chitinase insertion domain"/>
    <property type="match status" value="1"/>
</dbReference>
<dbReference type="GO" id="GO:0006032">
    <property type="term" value="P:chitin catabolic process"/>
    <property type="evidence" value="ECO:0007669"/>
    <property type="project" value="TreeGrafter"/>
</dbReference>
<dbReference type="PANTHER" id="PTHR11177">
    <property type="entry name" value="CHITINASE"/>
    <property type="match status" value="1"/>
</dbReference>
<keyword evidence="10" id="KW-1185">Reference proteome</keyword>
<dbReference type="InterPro" id="IPR050314">
    <property type="entry name" value="Glycosyl_Hydrlase_18"/>
</dbReference>
<reference evidence="9" key="1">
    <citation type="submission" date="2022-01" db="EMBL/GenBank/DDBJ databases">
        <authorList>
            <person name="King R."/>
        </authorList>
    </citation>
    <scope>NUCLEOTIDE SEQUENCE</scope>
</reference>
<evidence type="ECO:0000256" key="3">
    <source>
        <dbReference type="ARBA" id="ARBA00022525"/>
    </source>
</evidence>
<dbReference type="InterPro" id="IPR001223">
    <property type="entry name" value="Glyco_hydro18_cat"/>
</dbReference>
<dbReference type="GO" id="GO:0005975">
    <property type="term" value="P:carbohydrate metabolic process"/>
    <property type="evidence" value="ECO:0007669"/>
    <property type="project" value="InterPro"/>
</dbReference>
<dbReference type="InterPro" id="IPR017853">
    <property type="entry name" value="GH"/>
</dbReference>
<keyword evidence="5" id="KW-1015">Disulfide bond</keyword>
<dbReference type="OrthoDB" id="76388at2759"/>
<dbReference type="InterPro" id="IPR011583">
    <property type="entry name" value="Chitinase_II/V-like_cat"/>
</dbReference>
<gene>
    <name evidence="9" type="ORF">CHIRRI_LOCUS11012</name>
</gene>
<keyword evidence="6" id="KW-0325">Glycoprotein</keyword>
<evidence type="ECO:0000256" key="1">
    <source>
        <dbReference type="ARBA" id="ARBA00004613"/>
    </source>
</evidence>
<dbReference type="GO" id="GO:0004568">
    <property type="term" value="F:chitinase activity"/>
    <property type="evidence" value="ECO:0007669"/>
    <property type="project" value="TreeGrafter"/>
</dbReference>
<dbReference type="SMART" id="SM00636">
    <property type="entry name" value="Glyco_18"/>
    <property type="match status" value="1"/>
</dbReference>
<evidence type="ECO:0000256" key="5">
    <source>
        <dbReference type="ARBA" id="ARBA00023157"/>
    </source>
</evidence>
<sequence length="441" mass="48479">MWNNLVLKLILLVGLINFINGDSAPRVVCYYDSRSSLKDGLGKVLPTDLLPGLSQCTHLVYGYAGIKANDFKLSPLISNEELDVNNGLYKQVTSLKTQYPSLKVLLSVGGDADETFEKYLALLESSTGRIAFTNSVNVVLKQFGFDGLDLAFQFPKNKPKKVRSTLGSVWHSFKKTIGAAGKPVDENAETHKDQFTSLVVELKNSFRIDNYELAVTILPNVNITWYFDTASLKNYVDYINIAAFDIYTPVRNPKEADYVAPTLSITDRNVDDNVDYASTYFVANGLPGNKIVIGLPTYGRAWSIEKDATITGSPPIATNGPAPQAVQTRTPGLYSYPEICNMLLNDQNKNLKGELAPLRKIVDSTKRYGLYAFRLPDDNGNHGVWVGYEDPDSAGNKAAFVKGKGLGGVSIFDLSTEDIRGSCTGGQTKFPILQKVKEKLK</sequence>
<dbReference type="FunFam" id="3.10.50.10:FF:000007">
    <property type="entry name" value="chitinase-like protein Idgf4"/>
    <property type="match status" value="1"/>
</dbReference>
<keyword evidence="4 7" id="KW-0732">Signal</keyword>
<feature type="signal peptide" evidence="7">
    <location>
        <begin position="1"/>
        <end position="21"/>
    </location>
</feature>
<dbReference type="GO" id="GO:0008061">
    <property type="term" value="F:chitin binding"/>
    <property type="evidence" value="ECO:0007669"/>
    <property type="project" value="InterPro"/>
</dbReference>
<dbReference type="SUPFAM" id="SSF51445">
    <property type="entry name" value="(Trans)glycosidases"/>
    <property type="match status" value="1"/>
</dbReference>
<reference evidence="9" key="2">
    <citation type="submission" date="2022-10" db="EMBL/GenBank/DDBJ databases">
        <authorList>
            <consortium name="ENA_rothamsted_submissions"/>
            <consortium name="culmorum"/>
            <person name="King R."/>
        </authorList>
    </citation>
    <scope>NUCLEOTIDE SEQUENCE</scope>
</reference>
<evidence type="ECO:0000259" key="8">
    <source>
        <dbReference type="PROSITE" id="PS51910"/>
    </source>
</evidence>
<evidence type="ECO:0000313" key="9">
    <source>
        <dbReference type="EMBL" id="CAG9808167.1"/>
    </source>
</evidence>
<dbReference type="Gene3D" id="3.10.50.10">
    <property type="match status" value="1"/>
</dbReference>
<dbReference type="Gene3D" id="3.20.20.80">
    <property type="entry name" value="Glycosidases"/>
    <property type="match status" value="1"/>
</dbReference>
<evidence type="ECO:0000256" key="7">
    <source>
        <dbReference type="SAM" id="SignalP"/>
    </source>
</evidence>
<evidence type="ECO:0000313" key="10">
    <source>
        <dbReference type="Proteomes" id="UP001153620"/>
    </source>
</evidence>
<keyword evidence="3" id="KW-0964">Secreted</keyword>
<protein>
    <recommendedName>
        <fullName evidence="8">GH18 domain-containing protein</fullName>
    </recommendedName>
</protein>
<proteinExistence type="inferred from homology"/>
<feature type="chain" id="PRO_5040499602" description="GH18 domain-containing protein" evidence="7">
    <location>
        <begin position="22"/>
        <end position="441"/>
    </location>
</feature>
<name>A0A9N9RZX5_9DIPT</name>
<evidence type="ECO:0000256" key="2">
    <source>
        <dbReference type="ARBA" id="ARBA00006606"/>
    </source>
</evidence>
<dbReference type="Pfam" id="PF00704">
    <property type="entry name" value="Glyco_hydro_18"/>
    <property type="match status" value="1"/>
</dbReference>
<evidence type="ECO:0000256" key="6">
    <source>
        <dbReference type="ARBA" id="ARBA00023180"/>
    </source>
</evidence>